<dbReference type="PANTHER" id="PTHR11863">
    <property type="entry name" value="STEROL DESATURASE"/>
    <property type="match status" value="1"/>
</dbReference>
<keyword evidence="3 5" id="KW-1133">Transmembrane helix</keyword>
<evidence type="ECO:0000256" key="4">
    <source>
        <dbReference type="ARBA" id="ARBA00023136"/>
    </source>
</evidence>
<dbReference type="AlphaFoldDB" id="I4B2N2"/>
<reference evidence="7 8" key="1">
    <citation type="submission" date="2012-06" db="EMBL/GenBank/DDBJ databases">
        <title>The complete chromosome of genome of Turneriella parva DSM 21527.</title>
        <authorList>
            <consortium name="US DOE Joint Genome Institute (JGI-PGF)"/>
            <person name="Lucas S."/>
            <person name="Han J."/>
            <person name="Lapidus A."/>
            <person name="Bruce D."/>
            <person name="Goodwin L."/>
            <person name="Pitluck S."/>
            <person name="Peters L."/>
            <person name="Kyrpides N."/>
            <person name="Mavromatis K."/>
            <person name="Ivanova N."/>
            <person name="Mikhailova N."/>
            <person name="Chertkov O."/>
            <person name="Detter J.C."/>
            <person name="Tapia R."/>
            <person name="Han C."/>
            <person name="Land M."/>
            <person name="Hauser L."/>
            <person name="Markowitz V."/>
            <person name="Cheng J.-F."/>
            <person name="Hugenholtz P."/>
            <person name="Woyke T."/>
            <person name="Wu D."/>
            <person name="Gronow S."/>
            <person name="Wellnitz S."/>
            <person name="Brambilla E."/>
            <person name="Klenk H.-P."/>
            <person name="Eisen J.A."/>
        </authorList>
    </citation>
    <scope>NUCLEOTIDE SEQUENCE [LARGE SCALE GENOMIC DNA]</scope>
    <source>
        <strain evidence="8">ATCC BAA-1111 / DSM 21527 / NCTC 11395 / H</strain>
    </source>
</reference>
<evidence type="ECO:0000256" key="1">
    <source>
        <dbReference type="ARBA" id="ARBA00004370"/>
    </source>
</evidence>
<feature type="domain" description="Fatty acid hydroxylase" evidence="6">
    <location>
        <begin position="94"/>
        <end position="226"/>
    </location>
</feature>
<dbReference type="EMBL" id="CP002959">
    <property type="protein sequence ID" value="AFM11539.1"/>
    <property type="molecule type" value="Genomic_DNA"/>
</dbReference>
<evidence type="ECO:0000256" key="5">
    <source>
        <dbReference type="SAM" id="Phobius"/>
    </source>
</evidence>
<dbReference type="Proteomes" id="UP000006048">
    <property type="component" value="Chromosome"/>
</dbReference>
<evidence type="ECO:0000256" key="3">
    <source>
        <dbReference type="ARBA" id="ARBA00022989"/>
    </source>
</evidence>
<evidence type="ECO:0000256" key="2">
    <source>
        <dbReference type="ARBA" id="ARBA00022692"/>
    </source>
</evidence>
<dbReference type="Pfam" id="PF04116">
    <property type="entry name" value="FA_hydroxylase"/>
    <property type="match status" value="1"/>
</dbReference>
<name>I4B2N2_TURPD</name>
<evidence type="ECO:0000259" key="6">
    <source>
        <dbReference type="Pfam" id="PF04116"/>
    </source>
</evidence>
<evidence type="ECO:0000313" key="8">
    <source>
        <dbReference type="Proteomes" id="UP000006048"/>
    </source>
</evidence>
<keyword evidence="4 5" id="KW-0472">Membrane</keyword>
<dbReference type="InterPro" id="IPR050307">
    <property type="entry name" value="Sterol_Desaturase_Related"/>
</dbReference>
<feature type="transmembrane region" description="Helical" evidence="5">
    <location>
        <begin position="6"/>
        <end position="28"/>
    </location>
</feature>
<proteinExistence type="predicted"/>
<feature type="transmembrane region" description="Helical" evidence="5">
    <location>
        <begin position="49"/>
        <end position="71"/>
    </location>
</feature>
<evidence type="ECO:0000313" key="7">
    <source>
        <dbReference type="EMBL" id="AFM11539.1"/>
    </source>
</evidence>
<organism evidence="7 8">
    <name type="scientific">Turneriella parva (strain ATCC BAA-1111 / DSM 21527 / NCTC 11395 / H)</name>
    <name type="common">Leptospira parva</name>
    <dbReference type="NCBI Taxonomy" id="869212"/>
    <lineage>
        <taxon>Bacteria</taxon>
        <taxon>Pseudomonadati</taxon>
        <taxon>Spirochaetota</taxon>
        <taxon>Spirochaetia</taxon>
        <taxon>Leptospirales</taxon>
        <taxon>Leptospiraceae</taxon>
        <taxon>Turneriella</taxon>
    </lineage>
</organism>
<dbReference type="GO" id="GO:0016491">
    <property type="term" value="F:oxidoreductase activity"/>
    <property type="evidence" value="ECO:0007669"/>
    <property type="project" value="InterPro"/>
</dbReference>
<dbReference type="RefSeq" id="WP_014802057.1">
    <property type="nucleotide sequence ID" value="NC_018020.1"/>
</dbReference>
<accession>I4B2N2</accession>
<protein>
    <submittedName>
        <fullName evidence="7">Fatty acid hydroxylase</fullName>
    </submittedName>
</protein>
<keyword evidence="2 5" id="KW-0812">Transmembrane</keyword>
<dbReference type="KEGG" id="tpx:Turpa_0888"/>
<dbReference type="OrthoDB" id="9770329at2"/>
<comment type="subcellular location">
    <subcellularLocation>
        <location evidence="1">Membrane</location>
    </subcellularLocation>
</comment>
<dbReference type="InterPro" id="IPR006694">
    <property type="entry name" value="Fatty_acid_hydroxylase"/>
</dbReference>
<dbReference type="GO" id="GO:0008610">
    <property type="term" value="P:lipid biosynthetic process"/>
    <property type="evidence" value="ECO:0007669"/>
    <property type="project" value="InterPro"/>
</dbReference>
<dbReference type="GO" id="GO:0016020">
    <property type="term" value="C:membrane"/>
    <property type="evidence" value="ECO:0007669"/>
    <property type="project" value="UniProtKB-SubCell"/>
</dbReference>
<dbReference type="HOGENOM" id="CLU_033631_3_1_12"/>
<sequence length="269" mass="31315">MWLLELLAQAVLFLAAISLVFIPLEYFWRADTAETGRIPWLRRGWLNDLLFYFGQILVFNSVTLLALGFLFQQIETSSFLPATIMQLPLPLKIVLVILLSDFLIYWGHRAQHRFGILWRFHRVHHTALHVDYIAAYREHPLDNIYTRGLETLPAVLLGLDLNTIAGFVTFRGLWALFIHSNVNIRLGFLEVLLGSPHLHHWHHDLSRRGLVNYANLSPLMDILFRTYYNPPERPHSYGIPEPVRQAWFWQMLDPLIPNASEDSATRSKK</sequence>
<feature type="transmembrane region" description="Helical" evidence="5">
    <location>
        <begin position="91"/>
        <end position="108"/>
    </location>
</feature>
<keyword evidence="8" id="KW-1185">Reference proteome</keyword>
<dbReference type="GO" id="GO:0005506">
    <property type="term" value="F:iron ion binding"/>
    <property type="evidence" value="ECO:0007669"/>
    <property type="project" value="InterPro"/>
</dbReference>
<dbReference type="STRING" id="869212.Turpa_0888"/>
<gene>
    <name evidence="7" type="ordered locus">Turpa_0888</name>
</gene>